<evidence type="ECO:0000256" key="3">
    <source>
        <dbReference type="SAM" id="MobiDB-lite"/>
    </source>
</evidence>
<dbReference type="PANTHER" id="PTHR31668:SF4">
    <property type="entry name" value="TRANSCRIPTIONAL ACTIVATOR PROTEIN DAL81"/>
    <property type="match status" value="1"/>
</dbReference>
<dbReference type="EMBL" id="KQ087239">
    <property type="protein sequence ID" value="KLT40222.1"/>
    <property type="molecule type" value="Genomic_DNA"/>
</dbReference>
<dbReference type="OrthoDB" id="2123952at2759"/>
<reference evidence="5 6" key="1">
    <citation type="submission" date="2015-03" db="EMBL/GenBank/DDBJ databases">
        <title>Genomics and transcriptomics of the oil-accumulating basidiomycete yeast T. oleaginosus allow insights into substrate utilization and the diverse evolutionary trajectories of mating systems in fungi.</title>
        <authorList>
            <consortium name="DOE Joint Genome Institute"/>
            <person name="Kourist R."/>
            <person name="Kracht O."/>
            <person name="Bracharz F."/>
            <person name="Lipzen A."/>
            <person name="Nolan M."/>
            <person name="Ohm R."/>
            <person name="Grigoriev I."/>
            <person name="Sun S."/>
            <person name="Heitman J."/>
            <person name="Bruck T."/>
            <person name="Nowrousian M."/>
        </authorList>
    </citation>
    <scope>NUCLEOTIDE SEQUENCE [LARGE SCALE GENOMIC DNA]</scope>
    <source>
        <strain evidence="5 6">IBC0246</strain>
    </source>
</reference>
<evidence type="ECO:0000313" key="5">
    <source>
        <dbReference type="EMBL" id="KLT40222.1"/>
    </source>
</evidence>
<evidence type="ECO:0000313" key="6">
    <source>
        <dbReference type="Proteomes" id="UP000053611"/>
    </source>
</evidence>
<dbReference type="InterPro" id="IPR050797">
    <property type="entry name" value="Carb_Metab_Trans_Reg"/>
</dbReference>
<dbReference type="InterPro" id="IPR007219">
    <property type="entry name" value="XnlR_reg_dom"/>
</dbReference>
<organism evidence="5 6">
    <name type="scientific">Cutaneotrichosporon oleaginosum</name>
    <dbReference type="NCBI Taxonomy" id="879819"/>
    <lineage>
        <taxon>Eukaryota</taxon>
        <taxon>Fungi</taxon>
        <taxon>Dikarya</taxon>
        <taxon>Basidiomycota</taxon>
        <taxon>Agaricomycotina</taxon>
        <taxon>Tremellomycetes</taxon>
        <taxon>Trichosporonales</taxon>
        <taxon>Trichosporonaceae</taxon>
        <taxon>Cutaneotrichosporon</taxon>
    </lineage>
</organism>
<keyword evidence="6" id="KW-1185">Reference proteome</keyword>
<dbReference type="STRING" id="879819.A0A0J0XGR7"/>
<dbReference type="GO" id="GO:0003677">
    <property type="term" value="F:DNA binding"/>
    <property type="evidence" value="ECO:0007669"/>
    <property type="project" value="InterPro"/>
</dbReference>
<keyword evidence="1" id="KW-0479">Metal-binding</keyword>
<dbReference type="GO" id="GO:0005634">
    <property type="term" value="C:nucleus"/>
    <property type="evidence" value="ECO:0007669"/>
    <property type="project" value="TreeGrafter"/>
</dbReference>
<dbReference type="CDD" id="cd12148">
    <property type="entry name" value="fungal_TF_MHR"/>
    <property type="match status" value="1"/>
</dbReference>
<sequence>MPPERVKPAQPTAHTGREPRSRLDRPCDACRRHKHMCMIPVRGEPCVSCRVRDKECTFLIGPTARKRKRPDAGPSSQPERSREPSSSVGLDWDAAPSPRVPLQPRTDDGVPLDDEAEDEETHFVGLGFFGLLPRDAGAATFSRHATLAFRQVSSDPRRPAYFIKHPSLLYGRGPSSASAALDEVRRLCAPVAPDIPARALHLFTTITLPALPFVHPRRLAQSNPPALVAGIVAHCTSYIPEIRHLHRALWQQALLALEDEYRQPRLRTLQLALLILTSRPSENVGQREIGLARAAGCAHLLGLHMDSSVWALPAWEVSVRTQIWWTLFIHDKWPALLYGRPSNLHHSNYNVPLPSVGEDASSASFLATCRLTLIADKLLERFFSVHAITAPQGELTRLAALEGILADLEAFEDGLPDPLRSTTGLAPTGVRSFQLSLCGLYVITHRTIIEALPSGGVHISLAHSRALDACERLSALVLSLTDADRAAFWMPYSSHHISNAASLLLRLALAHTDGALACTASLVHGLVDMYSTTRWDIAEAALRRIAVVLAVGSRELPLAETYRTVADTLGMSAAPEGEATDQLLESLGVGQADWLDADLSWLDSAMLFGALDSAGLSEVV</sequence>
<dbReference type="PROSITE" id="PS00463">
    <property type="entry name" value="ZN2_CY6_FUNGAL_1"/>
    <property type="match status" value="1"/>
</dbReference>
<proteinExistence type="predicted"/>
<dbReference type="CDD" id="cd00067">
    <property type="entry name" value="GAL4"/>
    <property type="match status" value="1"/>
</dbReference>
<dbReference type="InterPro" id="IPR001138">
    <property type="entry name" value="Zn2Cys6_DnaBD"/>
</dbReference>
<protein>
    <recommendedName>
        <fullName evidence="4">Zn(2)-C6 fungal-type domain-containing protein</fullName>
    </recommendedName>
</protein>
<evidence type="ECO:0000259" key="4">
    <source>
        <dbReference type="PROSITE" id="PS00463"/>
    </source>
</evidence>
<feature type="region of interest" description="Disordered" evidence="3">
    <location>
        <begin position="1"/>
        <end position="25"/>
    </location>
</feature>
<dbReference type="GO" id="GO:0006351">
    <property type="term" value="P:DNA-templated transcription"/>
    <property type="evidence" value="ECO:0007669"/>
    <property type="project" value="InterPro"/>
</dbReference>
<gene>
    <name evidence="5" type="ORF">CC85DRAFT_330099</name>
</gene>
<dbReference type="SUPFAM" id="SSF57701">
    <property type="entry name" value="Zn2/Cys6 DNA-binding domain"/>
    <property type="match status" value="1"/>
</dbReference>
<feature type="compositionally biased region" description="Basic and acidic residues" evidence="3">
    <location>
        <begin position="15"/>
        <end position="25"/>
    </location>
</feature>
<dbReference type="Pfam" id="PF04082">
    <property type="entry name" value="Fungal_trans"/>
    <property type="match status" value="1"/>
</dbReference>
<dbReference type="PANTHER" id="PTHR31668">
    <property type="entry name" value="GLUCOSE TRANSPORT TRANSCRIPTION REGULATOR RGT1-RELATED-RELATED"/>
    <property type="match status" value="1"/>
</dbReference>
<dbReference type="GO" id="GO:0001080">
    <property type="term" value="P:nitrogen catabolite activation of transcription from RNA polymerase II promoter"/>
    <property type="evidence" value="ECO:0007669"/>
    <property type="project" value="TreeGrafter"/>
</dbReference>
<accession>A0A0J0XGR7</accession>
<name>A0A0J0XGR7_9TREE</name>
<dbReference type="AlphaFoldDB" id="A0A0J0XGR7"/>
<evidence type="ECO:0000256" key="2">
    <source>
        <dbReference type="ARBA" id="ARBA00023242"/>
    </source>
</evidence>
<dbReference type="GO" id="GO:0000981">
    <property type="term" value="F:DNA-binding transcription factor activity, RNA polymerase II-specific"/>
    <property type="evidence" value="ECO:0007669"/>
    <property type="project" value="InterPro"/>
</dbReference>
<dbReference type="Proteomes" id="UP000053611">
    <property type="component" value="Unassembled WGS sequence"/>
</dbReference>
<keyword evidence="2" id="KW-0539">Nucleus</keyword>
<feature type="region of interest" description="Disordered" evidence="3">
    <location>
        <begin position="64"/>
        <end position="117"/>
    </location>
</feature>
<dbReference type="GO" id="GO:0008270">
    <property type="term" value="F:zinc ion binding"/>
    <property type="evidence" value="ECO:0007669"/>
    <property type="project" value="InterPro"/>
</dbReference>
<feature type="domain" description="Zn(2)-C6 fungal-type" evidence="4">
    <location>
        <begin position="26"/>
        <end position="56"/>
    </location>
</feature>
<evidence type="ECO:0000256" key="1">
    <source>
        <dbReference type="ARBA" id="ARBA00022723"/>
    </source>
</evidence>
<dbReference type="InterPro" id="IPR036864">
    <property type="entry name" value="Zn2-C6_fun-type_DNA-bd_sf"/>
</dbReference>